<feature type="region of interest" description="Disordered" evidence="1">
    <location>
        <begin position="344"/>
        <end position="395"/>
    </location>
</feature>
<dbReference type="EMBL" id="JAAAUY010000269">
    <property type="protein sequence ID" value="KAF9332290.1"/>
    <property type="molecule type" value="Genomic_DNA"/>
</dbReference>
<feature type="chain" id="PRO_5040355602" evidence="3">
    <location>
        <begin position="22"/>
        <end position="395"/>
    </location>
</feature>
<feature type="compositionally biased region" description="Low complexity" evidence="1">
    <location>
        <begin position="162"/>
        <end position="175"/>
    </location>
</feature>
<gene>
    <name evidence="4" type="ORF">BG006_004831</name>
</gene>
<keyword evidence="2" id="KW-0812">Transmembrane</keyword>
<organism evidence="4 5">
    <name type="scientific">Podila minutissima</name>
    <dbReference type="NCBI Taxonomy" id="64525"/>
    <lineage>
        <taxon>Eukaryota</taxon>
        <taxon>Fungi</taxon>
        <taxon>Fungi incertae sedis</taxon>
        <taxon>Mucoromycota</taxon>
        <taxon>Mortierellomycotina</taxon>
        <taxon>Mortierellomycetes</taxon>
        <taxon>Mortierellales</taxon>
        <taxon>Mortierellaceae</taxon>
        <taxon>Podila</taxon>
    </lineage>
</organism>
<evidence type="ECO:0000256" key="3">
    <source>
        <dbReference type="SAM" id="SignalP"/>
    </source>
</evidence>
<feature type="compositionally biased region" description="Low complexity" evidence="1">
    <location>
        <begin position="189"/>
        <end position="206"/>
    </location>
</feature>
<keyword evidence="2" id="KW-0472">Membrane</keyword>
<dbReference type="Proteomes" id="UP000696485">
    <property type="component" value="Unassembled WGS sequence"/>
</dbReference>
<feature type="compositionally biased region" description="Basic residues" evidence="1">
    <location>
        <begin position="358"/>
        <end position="367"/>
    </location>
</feature>
<dbReference type="AlphaFoldDB" id="A0A9P5SPR9"/>
<feature type="compositionally biased region" description="Low complexity" evidence="1">
    <location>
        <begin position="346"/>
        <end position="357"/>
    </location>
</feature>
<protein>
    <submittedName>
        <fullName evidence="4">Uncharacterized protein</fullName>
    </submittedName>
</protein>
<feature type="transmembrane region" description="Helical" evidence="2">
    <location>
        <begin position="239"/>
        <end position="261"/>
    </location>
</feature>
<feature type="compositionally biased region" description="Polar residues" evidence="1">
    <location>
        <begin position="368"/>
        <end position="379"/>
    </location>
</feature>
<sequence>MRISWAIQVVTVVCLVAHSVAEIKKADHFPVRYGLVKRGEEYERPRARPGPSRTSSAALPHRHPDHDDHDDHDDHRHPPGKKPTPTASKGKPTPSKGKPAHKDPDHKPPHKPDHKPSRKPTKKPTKSTGKHKPKPTKSHSKPHKPHKPTSSPSKTQAPKPTEPSVVEPLPVAPSLVAPPPVVSLPPTVPVSTRAPVAPVAPSTSPSDGAGSPQTVRPTPALVAAPPTQSKMSGDSASSIGVIIGALVGTIALVGLVALGVYRRREKKHAVDESLAPGPDGDDLPELEAPRTAFRHQSFMALVKDAATGFYAPGTPGAEAAAAAAATGGGAPVYVARAGSGLAGELSRQNSARSQNSQRSHHTLHNRRSGSYSPNGSMNGVTPGAMPPLAHLGGRS</sequence>
<feature type="compositionally biased region" description="Low complexity" evidence="1">
    <location>
        <begin position="88"/>
        <end position="97"/>
    </location>
</feature>
<feature type="region of interest" description="Disordered" evidence="1">
    <location>
        <begin position="267"/>
        <end position="286"/>
    </location>
</feature>
<feature type="compositionally biased region" description="Basic residues" evidence="1">
    <location>
        <begin position="116"/>
        <end position="147"/>
    </location>
</feature>
<keyword evidence="2" id="KW-1133">Transmembrane helix</keyword>
<reference evidence="4" key="1">
    <citation type="journal article" date="2020" name="Fungal Divers.">
        <title>Resolving the Mortierellaceae phylogeny through synthesis of multi-gene phylogenetics and phylogenomics.</title>
        <authorList>
            <person name="Vandepol N."/>
            <person name="Liber J."/>
            <person name="Desiro A."/>
            <person name="Na H."/>
            <person name="Kennedy M."/>
            <person name="Barry K."/>
            <person name="Grigoriev I.V."/>
            <person name="Miller A.N."/>
            <person name="O'Donnell K."/>
            <person name="Stajich J.E."/>
            <person name="Bonito G."/>
        </authorList>
    </citation>
    <scope>NUCLEOTIDE SEQUENCE</scope>
    <source>
        <strain evidence="4">NVP1</strain>
    </source>
</reference>
<feature type="compositionally biased region" description="Pro residues" evidence="1">
    <location>
        <begin position="176"/>
        <end position="188"/>
    </location>
</feature>
<feature type="compositionally biased region" description="Basic and acidic residues" evidence="1">
    <location>
        <begin position="62"/>
        <end position="77"/>
    </location>
</feature>
<evidence type="ECO:0000256" key="2">
    <source>
        <dbReference type="SAM" id="Phobius"/>
    </source>
</evidence>
<proteinExistence type="predicted"/>
<name>A0A9P5SPR9_9FUNG</name>
<keyword evidence="5" id="KW-1185">Reference proteome</keyword>
<feature type="region of interest" description="Disordered" evidence="1">
    <location>
        <begin position="41"/>
        <end position="234"/>
    </location>
</feature>
<feature type="compositionally biased region" description="Basic and acidic residues" evidence="1">
    <location>
        <begin position="100"/>
        <end position="115"/>
    </location>
</feature>
<evidence type="ECO:0000256" key="1">
    <source>
        <dbReference type="SAM" id="MobiDB-lite"/>
    </source>
</evidence>
<comment type="caution">
    <text evidence="4">The sequence shown here is derived from an EMBL/GenBank/DDBJ whole genome shotgun (WGS) entry which is preliminary data.</text>
</comment>
<evidence type="ECO:0000313" key="4">
    <source>
        <dbReference type="EMBL" id="KAF9332290.1"/>
    </source>
</evidence>
<accession>A0A9P5SPR9</accession>
<evidence type="ECO:0000313" key="5">
    <source>
        <dbReference type="Proteomes" id="UP000696485"/>
    </source>
</evidence>
<feature type="signal peptide" evidence="3">
    <location>
        <begin position="1"/>
        <end position="21"/>
    </location>
</feature>
<keyword evidence="3" id="KW-0732">Signal</keyword>